<gene>
    <name evidence="2" type="ORF">I2I05_03780</name>
</gene>
<keyword evidence="3" id="KW-1185">Reference proteome</keyword>
<feature type="transmembrane region" description="Helical" evidence="1">
    <location>
        <begin position="197"/>
        <end position="215"/>
    </location>
</feature>
<feature type="transmembrane region" description="Helical" evidence="1">
    <location>
        <begin position="108"/>
        <end position="127"/>
    </location>
</feature>
<feature type="transmembrane region" description="Helical" evidence="1">
    <location>
        <begin position="346"/>
        <end position="369"/>
    </location>
</feature>
<feature type="transmembrane region" description="Helical" evidence="1">
    <location>
        <begin position="139"/>
        <end position="160"/>
    </location>
</feature>
<keyword evidence="1" id="KW-0472">Membrane</keyword>
<dbReference type="Proteomes" id="UP000597617">
    <property type="component" value="Unassembled WGS sequence"/>
</dbReference>
<feature type="transmembrane region" description="Helical" evidence="1">
    <location>
        <begin position="66"/>
        <end position="88"/>
    </location>
</feature>
<sequence length="495" mass="55792">MSTSVHAHELTSVLVEENVQRQAATPLVPGSRAADYRRYQVFCVAWAASVLFHMAQSRLFTTELHYALLTGAAIALMLRPASMLRLSALMALQLYEGLVRLPYVPNHWVFAIFINLTILQAYFYLAFQRRSLRVDKAELIRTFAPVVRVEVIILYLVVVLHKLNWGFLAPDVSCAALLLKAQNLDGVLPVPPAFATYNIYFTLAVETLIPVLLMFRRTRNAGLLLGVVFHFIIAFNSLNGFYDFSGMIFAAYLLFASYSFSDTVVAFYHRLAQQRGRIRERLAPFNFRNVAGLAALFFTGLLLVAVLTTRSKDYFRVVWALYGAVFILLFLFSLRRSSQLTANTGLRLPGAAFLLVPVLVLVNGLTPYLGLKTETAYAMFSNLRTEGGVTNHLFIPVSTQVFGYQKDMVEIVSSSDPELQKIARRNQIIPYFQFKNHVAIARPAQVDYLRNGTRHSFTRAAAAPTDDLLHRSSFLMRKLMLFRAVAKAEPQPCEH</sequence>
<evidence type="ECO:0000256" key="1">
    <source>
        <dbReference type="SAM" id="Phobius"/>
    </source>
</evidence>
<feature type="transmembrane region" description="Helical" evidence="1">
    <location>
        <begin position="248"/>
        <end position="269"/>
    </location>
</feature>
<dbReference type="RefSeq" id="WP_196280905.1">
    <property type="nucleotide sequence ID" value="NZ_JADQDQ010000002.1"/>
</dbReference>
<reference evidence="2 3" key="1">
    <citation type="submission" date="2020-11" db="EMBL/GenBank/DDBJ databases">
        <authorList>
            <person name="Kim M.K."/>
        </authorList>
    </citation>
    <scope>NUCLEOTIDE SEQUENCE [LARGE SCALE GENOMIC DNA]</scope>
    <source>
        <strain evidence="2 3">BT683</strain>
    </source>
</reference>
<accession>A0ABS0IDT6</accession>
<keyword evidence="1" id="KW-1133">Transmembrane helix</keyword>
<evidence type="ECO:0008006" key="4">
    <source>
        <dbReference type="Google" id="ProtNLM"/>
    </source>
</evidence>
<feature type="transmembrane region" description="Helical" evidence="1">
    <location>
        <begin position="222"/>
        <end position="242"/>
    </location>
</feature>
<feature type="transmembrane region" description="Helical" evidence="1">
    <location>
        <begin position="314"/>
        <end position="334"/>
    </location>
</feature>
<dbReference type="EMBL" id="JADQDQ010000002">
    <property type="protein sequence ID" value="MBF9236508.1"/>
    <property type="molecule type" value="Genomic_DNA"/>
</dbReference>
<name>A0ABS0IDT6_9BACT</name>
<keyword evidence="1" id="KW-0812">Transmembrane</keyword>
<protein>
    <recommendedName>
        <fullName evidence="4">HTTM domain-containing protein</fullName>
    </recommendedName>
</protein>
<evidence type="ECO:0000313" key="2">
    <source>
        <dbReference type="EMBL" id="MBF9236508.1"/>
    </source>
</evidence>
<feature type="transmembrane region" description="Helical" evidence="1">
    <location>
        <begin position="290"/>
        <end position="308"/>
    </location>
</feature>
<organism evidence="2 3">
    <name type="scientific">Hymenobacter jeongseonensis</name>
    <dbReference type="NCBI Taxonomy" id="2791027"/>
    <lineage>
        <taxon>Bacteria</taxon>
        <taxon>Pseudomonadati</taxon>
        <taxon>Bacteroidota</taxon>
        <taxon>Cytophagia</taxon>
        <taxon>Cytophagales</taxon>
        <taxon>Hymenobacteraceae</taxon>
        <taxon>Hymenobacter</taxon>
    </lineage>
</organism>
<evidence type="ECO:0000313" key="3">
    <source>
        <dbReference type="Proteomes" id="UP000597617"/>
    </source>
</evidence>
<proteinExistence type="predicted"/>
<comment type="caution">
    <text evidence="2">The sequence shown here is derived from an EMBL/GenBank/DDBJ whole genome shotgun (WGS) entry which is preliminary data.</text>
</comment>